<reference evidence="1 2" key="1">
    <citation type="submission" date="2017-04" db="EMBL/GenBank/DDBJ databases">
        <authorList>
            <person name="Afonso C.L."/>
            <person name="Miller P.J."/>
            <person name="Scott M.A."/>
            <person name="Spackman E."/>
            <person name="Goraichik I."/>
            <person name="Dimitrov K.M."/>
            <person name="Suarez D.L."/>
            <person name="Swayne D.E."/>
        </authorList>
    </citation>
    <scope>NUCLEOTIDE SEQUENCE [LARGE SCALE GENOMIC DNA]</scope>
    <source>
        <strain evidence="1 2">ToBE</strain>
    </source>
</reference>
<accession>A0A1W1VWW7</accession>
<dbReference type="OrthoDB" id="1724349at2"/>
<dbReference type="SUPFAM" id="SSF48371">
    <property type="entry name" value="ARM repeat"/>
    <property type="match status" value="1"/>
</dbReference>
<dbReference type="RefSeq" id="WP_084665565.1">
    <property type="nucleotide sequence ID" value="NZ_LT838272.1"/>
</dbReference>
<proteinExistence type="predicted"/>
<gene>
    <name evidence="1" type="ORF">SAMN00808754_1987</name>
</gene>
<evidence type="ECO:0000313" key="1">
    <source>
        <dbReference type="EMBL" id="SMB97845.1"/>
    </source>
</evidence>
<dbReference type="Gene3D" id="1.25.10.10">
    <property type="entry name" value="Leucine-rich Repeat Variant"/>
    <property type="match status" value="1"/>
</dbReference>
<dbReference type="Pfam" id="PF13646">
    <property type="entry name" value="HEAT_2"/>
    <property type="match status" value="1"/>
</dbReference>
<name>A0A1W1VWW7_9FIRM</name>
<sequence length="197" mass="21762">MNQLEAIVQELKEAKDPASRLDVVCRIGTSGIPGAAKVLVQAYTKEKDPMVREAIICSLLIGDSQEVVREMACLLKSQQADERSLAVEVLTQKLDDKVSNVIEVLLKDPDRDVRVMTVHILGRSRCPESLSLLRKVIAEDEDINVVGAAMEYIGEMGSTEDVQLIEGCARRFTHPYIHFIVQRATTRLCGEPTEAAS</sequence>
<dbReference type="InterPro" id="IPR016024">
    <property type="entry name" value="ARM-type_fold"/>
</dbReference>
<evidence type="ECO:0000313" key="2">
    <source>
        <dbReference type="Proteomes" id="UP000192569"/>
    </source>
</evidence>
<protein>
    <submittedName>
        <fullName evidence="1">HEAT repeat-containing protein</fullName>
    </submittedName>
</protein>
<dbReference type="STRING" id="698762.SAMN00808754_1987"/>
<dbReference type="Proteomes" id="UP000192569">
    <property type="component" value="Chromosome I"/>
</dbReference>
<keyword evidence="2" id="KW-1185">Reference proteome</keyword>
<organism evidence="1 2">
    <name type="scientific">Thermanaeromonas toyohensis ToBE</name>
    <dbReference type="NCBI Taxonomy" id="698762"/>
    <lineage>
        <taxon>Bacteria</taxon>
        <taxon>Bacillati</taxon>
        <taxon>Bacillota</taxon>
        <taxon>Clostridia</taxon>
        <taxon>Neomoorellales</taxon>
        <taxon>Neomoorellaceae</taxon>
        <taxon>Thermanaeromonas</taxon>
    </lineage>
</organism>
<dbReference type="AlphaFoldDB" id="A0A1W1VWW7"/>
<dbReference type="EMBL" id="LT838272">
    <property type="protein sequence ID" value="SMB97845.1"/>
    <property type="molecule type" value="Genomic_DNA"/>
</dbReference>
<dbReference type="InterPro" id="IPR011989">
    <property type="entry name" value="ARM-like"/>
</dbReference>